<feature type="signal peptide" evidence="2">
    <location>
        <begin position="1"/>
        <end position="26"/>
    </location>
</feature>
<sequence length="103" mass="11739">MGYSISSMFLFLLLLLVFPHIDNVLGARMELRELEEINHTDPVTVQKRSITFLPRPRPRPITLPPGFPRPWAPTVPTVSPGRRCRHCRPPPPPKAFPRSTPSH</sequence>
<evidence type="ECO:0008006" key="5">
    <source>
        <dbReference type="Google" id="ProtNLM"/>
    </source>
</evidence>
<feature type="compositionally biased region" description="Pro residues" evidence="1">
    <location>
        <begin position="59"/>
        <end position="73"/>
    </location>
</feature>
<dbReference type="GO" id="GO:0009617">
    <property type="term" value="P:response to bacterium"/>
    <property type="evidence" value="ECO:0007669"/>
    <property type="project" value="EnsemblPlants"/>
</dbReference>
<feature type="chain" id="PRO_5003101563" description="Transmembrane protein" evidence="2">
    <location>
        <begin position="27"/>
        <end position="103"/>
    </location>
</feature>
<proteinExistence type="predicted"/>
<protein>
    <recommendedName>
        <fullName evidence="5">Transmembrane protein</fullName>
    </recommendedName>
</protein>
<dbReference type="STRING" id="81972.D7KKB8"/>
<dbReference type="EMBL" id="GL348713">
    <property type="protein sequence ID" value="EFH70100.1"/>
    <property type="molecule type" value="Genomic_DNA"/>
</dbReference>
<reference evidence="4" key="1">
    <citation type="journal article" date="2011" name="Nat. Genet.">
        <title>The Arabidopsis lyrata genome sequence and the basis of rapid genome size change.</title>
        <authorList>
            <person name="Hu T.T."/>
            <person name="Pattyn P."/>
            <person name="Bakker E.G."/>
            <person name="Cao J."/>
            <person name="Cheng J.-F."/>
            <person name="Clark R.M."/>
            <person name="Fahlgren N."/>
            <person name="Fawcett J.A."/>
            <person name="Grimwood J."/>
            <person name="Gundlach H."/>
            <person name="Haberer G."/>
            <person name="Hollister J.D."/>
            <person name="Ossowski S."/>
            <person name="Ottilar R.P."/>
            <person name="Salamov A.A."/>
            <person name="Schneeberger K."/>
            <person name="Spannagl M."/>
            <person name="Wang X."/>
            <person name="Yang L."/>
            <person name="Nasrallah M.E."/>
            <person name="Bergelson J."/>
            <person name="Carrington J.C."/>
            <person name="Gaut B.S."/>
            <person name="Schmutz J."/>
            <person name="Mayer K.F.X."/>
            <person name="Van de Peer Y."/>
            <person name="Grigoriev I.V."/>
            <person name="Nordborg M."/>
            <person name="Weigel D."/>
            <person name="Guo Y.-L."/>
        </authorList>
    </citation>
    <scope>NUCLEOTIDE SEQUENCE [LARGE SCALE GENOMIC DNA]</scope>
    <source>
        <strain evidence="4">cv. MN47</strain>
    </source>
</reference>
<dbReference type="HOGENOM" id="CLU_2375697_0_0_1"/>
<accession>D7KKB8</accession>
<evidence type="ECO:0000256" key="1">
    <source>
        <dbReference type="SAM" id="MobiDB-lite"/>
    </source>
</evidence>
<evidence type="ECO:0000313" key="4">
    <source>
        <dbReference type="Proteomes" id="UP000008694"/>
    </source>
</evidence>
<evidence type="ECO:0000313" key="3">
    <source>
        <dbReference type="EMBL" id="EFH70100.1"/>
    </source>
</evidence>
<dbReference type="GO" id="GO:0006952">
    <property type="term" value="P:defense response"/>
    <property type="evidence" value="ECO:0007669"/>
    <property type="project" value="EnsemblPlants"/>
</dbReference>
<dbReference type="GO" id="GO:0009416">
    <property type="term" value="P:response to light stimulus"/>
    <property type="evidence" value="ECO:0007669"/>
    <property type="project" value="EnsemblPlants"/>
</dbReference>
<name>D7KKB8_ARALL</name>
<dbReference type="Gramene" id="fgenesh2_kg.1__3575__AT1G31580.1">
    <property type="protein sequence ID" value="fgenesh2_kg.1__3575__AT1G31580.1"/>
    <property type="gene ID" value="fgenesh2_kg.1__3575__AT1G31580.1"/>
</dbReference>
<evidence type="ECO:0000256" key="2">
    <source>
        <dbReference type="SAM" id="SignalP"/>
    </source>
</evidence>
<dbReference type="AlphaFoldDB" id="D7KKB8"/>
<organism evidence="4">
    <name type="scientific">Arabidopsis lyrata subsp. lyrata</name>
    <name type="common">Lyre-leaved rock-cress</name>
    <dbReference type="NCBI Taxonomy" id="81972"/>
    <lineage>
        <taxon>Eukaryota</taxon>
        <taxon>Viridiplantae</taxon>
        <taxon>Streptophyta</taxon>
        <taxon>Embryophyta</taxon>
        <taxon>Tracheophyta</taxon>
        <taxon>Spermatophyta</taxon>
        <taxon>Magnoliopsida</taxon>
        <taxon>eudicotyledons</taxon>
        <taxon>Gunneridae</taxon>
        <taxon>Pentapetalae</taxon>
        <taxon>rosids</taxon>
        <taxon>malvids</taxon>
        <taxon>Brassicales</taxon>
        <taxon>Brassicaceae</taxon>
        <taxon>Camelineae</taxon>
        <taxon>Arabidopsis</taxon>
    </lineage>
</organism>
<dbReference type="Proteomes" id="UP000008694">
    <property type="component" value="Unassembled WGS sequence"/>
</dbReference>
<dbReference type="GO" id="GO:0009505">
    <property type="term" value="C:plant-type cell wall"/>
    <property type="evidence" value="ECO:0007669"/>
    <property type="project" value="EnsemblPlants"/>
</dbReference>
<feature type="region of interest" description="Disordered" evidence="1">
    <location>
        <begin position="54"/>
        <end position="103"/>
    </location>
</feature>
<keyword evidence="4" id="KW-1185">Reference proteome</keyword>
<keyword evidence="2" id="KW-0732">Signal</keyword>
<gene>
    <name evidence="3" type="ORF">ARALYDRAFT_473621</name>
</gene>